<feature type="region of interest" description="Disordered" evidence="1">
    <location>
        <begin position="91"/>
        <end position="118"/>
    </location>
</feature>
<organism evidence="2">
    <name type="scientific">bioreactor metagenome</name>
    <dbReference type="NCBI Taxonomy" id="1076179"/>
    <lineage>
        <taxon>unclassified sequences</taxon>
        <taxon>metagenomes</taxon>
        <taxon>ecological metagenomes</taxon>
    </lineage>
</organism>
<protein>
    <submittedName>
        <fullName evidence="2">Uncharacterized protein</fullName>
    </submittedName>
</protein>
<name>A0A645ETY1_9ZZZZ</name>
<dbReference type="AlphaFoldDB" id="A0A645ETY1"/>
<proteinExistence type="predicted"/>
<dbReference type="EMBL" id="VSSQ01049896">
    <property type="protein sequence ID" value="MPN03973.1"/>
    <property type="molecule type" value="Genomic_DNA"/>
</dbReference>
<gene>
    <name evidence="2" type="ORF">SDC9_151208</name>
</gene>
<reference evidence="2" key="1">
    <citation type="submission" date="2019-08" db="EMBL/GenBank/DDBJ databases">
        <authorList>
            <person name="Kucharzyk K."/>
            <person name="Murdoch R.W."/>
            <person name="Higgins S."/>
            <person name="Loffler F."/>
        </authorList>
    </citation>
    <scope>NUCLEOTIDE SEQUENCE</scope>
</reference>
<accession>A0A645ETY1</accession>
<evidence type="ECO:0000256" key="1">
    <source>
        <dbReference type="SAM" id="MobiDB-lite"/>
    </source>
</evidence>
<feature type="compositionally biased region" description="Gly residues" evidence="1">
    <location>
        <begin position="93"/>
        <end position="118"/>
    </location>
</feature>
<sequence>MAVGSAGMAQAPGSTSTQNSISFILTQAQQAGSVLELRDAAGATLVTFTPEKQFQNVVVSLPELQQGETYTLYYGGTELASVTASDVTTYYGSSGGQMQPGGGRQQGSGMQGGGASAR</sequence>
<evidence type="ECO:0000313" key="2">
    <source>
        <dbReference type="EMBL" id="MPN03973.1"/>
    </source>
</evidence>
<comment type="caution">
    <text evidence="2">The sequence shown here is derived from an EMBL/GenBank/DDBJ whole genome shotgun (WGS) entry which is preliminary data.</text>
</comment>